<evidence type="ECO:0000313" key="1">
    <source>
        <dbReference type="EMBL" id="MCE5169085.1"/>
    </source>
</evidence>
<protein>
    <submittedName>
        <fullName evidence="1">Uncharacterized protein</fullName>
    </submittedName>
</protein>
<name>A0ABS8YAV1_9BACL</name>
<keyword evidence="2" id="KW-1185">Reference proteome</keyword>
<comment type="caution">
    <text evidence="1">The sequence shown here is derived from an EMBL/GenBank/DDBJ whole genome shotgun (WGS) entry which is preliminary data.</text>
</comment>
<sequence length="55" mass="5955">MGSGVALIYTLEAVPVGKYTVKCAESAIKSDADWNLYSGSGWYEQYAAETCQKTV</sequence>
<organism evidence="1 2">
    <name type="scientific">Paenibacillus profundus</name>
    <dbReference type="NCBI Taxonomy" id="1173085"/>
    <lineage>
        <taxon>Bacteria</taxon>
        <taxon>Bacillati</taxon>
        <taxon>Bacillota</taxon>
        <taxon>Bacilli</taxon>
        <taxon>Bacillales</taxon>
        <taxon>Paenibacillaceae</taxon>
        <taxon>Paenibacillus</taxon>
    </lineage>
</organism>
<proteinExistence type="predicted"/>
<dbReference type="EMBL" id="JAJNBZ010000003">
    <property type="protein sequence ID" value="MCE5169085.1"/>
    <property type="molecule type" value="Genomic_DNA"/>
</dbReference>
<dbReference type="Proteomes" id="UP001199916">
    <property type="component" value="Unassembled WGS sequence"/>
</dbReference>
<gene>
    <name evidence="1" type="ORF">LQV63_07150</name>
</gene>
<evidence type="ECO:0000313" key="2">
    <source>
        <dbReference type="Proteomes" id="UP001199916"/>
    </source>
</evidence>
<reference evidence="1 2" key="1">
    <citation type="submission" date="2021-11" db="EMBL/GenBank/DDBJ databases">
        <title>Draft genome sequence of Paenibacillus profundus YoMME, a new Gram-positive bacteria with exoelectrogenic properties.</title>
        <authorList>
            <person name="Hubenova Y."/>
            <person name="Hubenova E."/>
            <person name="Manasiev Y."/>
            <person name="Peykov S."/>
            <person name="Mitov M."/>
        </authorList>
    </citation>
    <scope>NUCLEOTIDE SEQUENCE [LARGE SCALE GENOMIC DNA]</scope>
    <source>
        <strain evidence="1 2">YoMME</strain>
    </source>
</reference>
<accession>A0ABS8YAV1</accession>